<name>E3SKW9_9CAUD</name>
<dbReference type="EMBL" id="GU071098">
    <property type="protein sequence ID" value="ADO98117.1"/>
    <property type="molecule type" value="Genomic_DNA"/>
</dbReference>
<proteinExistence type="predicted"/>
<keyword evidence="2" id="KW-1185">Reference proteome</keyword>
<accession>E3SKW9</accession>
<dbReference type="Proteomes" id="UP000006527">
    <property type="component" value="Segment"/>
</dbReference>
<sequence length="321" mass="36805">MVYNGIMKNKHLEHPEDSILTLGKEGAIDVIKFLKSKRNQISVKYDGAPAIVYGTNPENGRFFVGTKSVFNKKKVKINYSHADIELNHGHIPNVASILHTCLECLPTDHGVYQCDFIGYGGENTFKPNTITYKFDKVIKQSVVVATHTQYIGKTIQDLDAVFHYRNNNYCNLDCTNLRHYQVDTHANMDSRLNVKIELLFALARTLVRFVEFPTLKEGKSLKIIVNSYVRQGKKLIPEQLASDTGYSKNLFHLYNMIIEIKELLMQSITASEDVECLIDGQPYEHEGYVMTNKYGTYKLIKRQRFSYANFNMKKTWGVPVE</sequence>
<dbReference type="InterPro" id="IPR046234">
    <property type="entry name" value="DUF6267"/>
</dbReference>
<dbReference type="KEGG" id="vg:10328620"/>
<dbReference type="OrthoDB" id="7640at10239"/>
<dbReference type="RefSeq" id="YP_004324104.1">
    <property type="nucleotide sequence ID" value="NC_015287.1"/>
</dbReference>
<gene>
    <name evidence="1" type="ORF">SSSM7_051</name>
</gene>
<dbReference type="GeneID" id="10328620"/>
<organism evidence="1 2">
    <name type="scientific">Synechococcus phage S-SSM7</name>
    <dbReference type="NCBI Taxonomy" id="445686"/>
    <lineage>
        <taxon>Viruses</taxon>
        <taxon>Duplodnaviria</taxon>
        <taxon>Heunggongvirae</taxon>
        <taxon>Uroviricota</taxon>
        <taxon>Caudoviricetes</taxon>
        <taxon>Pantevenvirales</taxon>
        <taxon>Kyanoviridae</taxon>
        <taxon>Lipsvirus</taxon>
        <taxon>Lipsvirus ssm7</taxon>
    </lineage>
</organism>
<dbReference type="Pfam" id="PF19782">
    <property type="entry name" value="DUF6267"/>
    <property type="match status" value="2"/>
</dbReference>
<reference evidence="1 2" key="1">
    <citation type="journal article" date="2010" name="Environ. Microbiol.">
        <title>Genomic analysis of oceanic cyanobacterial myoviruses compared with T4-like myoviruses from diverse hosts and environments.</title>
        <authorList>
            <person name="Sullivan M.B."/>
            <person name="Huang K.H."/>
            <person name="Ignacio-Espinoza J.C."/>
            <person name="Berlin A.M."/>
            <person name="Kelly L."/>
            <person name="Weigele P.R."/>
            <person name="DeFrancesco A.S."/>
            <person name="Kern S.E."/>
            <person name="Thompson L.R."/>
            <person name="Young S."/>
            <person name="Yandava C."/>
            <person name="Fu R."/>
            <person name="Krastins B."/>
            <person name="Chase M."/>
            <person name="Sarracino D."/>
            <person name="Osburne M.S."/>
            <person name="Henn M.R."/>
            <person name="Chisholm S.W."/>
        </authorList>
    </citation>
    <scope>NUCLEOTIDE SEQUENCE [LARGE SCALE GENOMIC DNA]</scope>
    <source>
        <strain evidence="1">8109-3</strain>
    </source>
</reference>
<evidence type="ECO:0000313" key="1">
    <source>
        <dbReference type="EMBL" id="ADO98117.1"/>
    </source>
</evidence>
<protein>
    <submittedName>
        <fullName evidence="1">Uncharacterized protein</fullName>
    </submittedName>
</protein>
<evidence type="ECO:0000313" key="2">
    <source>
        <dbReference type="Proteomes" id="UP000006527"/>
    </source>
</evidence>